<sequence>MKEPNTLGLDAIEAIPLHEIVYQRLTYALMAGQIRPGQKLTSRKIAQELGTSDMPVRAALMKLQSLRALAQLPNGSMTLPSMTRERFRDLMNTRQLCEGAATELASTHLSSTELETIKAGASALTLAARNKDIDDYLLRNYEFKFLIYRASHSESLIFLIETLWLQIGPFLRQFGSHFNGDLGQILDIDFHEETVEALERGDGIAAANAIRRDIAEGAKFLLENGRFANN</sequence>
<dbReference type="Gene3D" id="1.20.120.530">
    <property type="entry name" value="GntR ligand-binding domain-like"/>
    <property type="match status" value="1"/>
</dbReference>
<dbReference type="InterPro" id="IPR008920">
    <property type="entry name" value="TF_FadR/GntR_C"/>
</dbReference>
<dbReference type="InterPro" id="IPR011711">
    <property type="entry name" value="GntR_C"/>
</dbReference>
<dbReference type="Gene3D" id="1.10.10.10">
    <property type="entry name" value="Winged helix-like DNA-binding domain superfamily/Winged helix DNA-binding domain"/>
    <property type="match status" value="1"/>
</dbReference>
<dbReference type="RefSeq" id="WP_208600955.1">
    <property type="nucleotide sequence ID" value="NZ_FOFP01000002.1"/>
</dbReference>
<dbReference type="SUPFAM" id="SSF46785">
    <property type="entry name" value="Winged helix' DNA-binding domain"/>
    <property type="match status" value="1"/>
</dbReference>
<dbReference type="SUPFAM" id="SSF48008">
    <property type="entry name" value="GntR ligand-binding domain-like"/>
    <property type="match status" value="1"/>
</dbReference>
<evidence type="ECO:0000256" key="2">
    <source>
        <dbReference type="ARBA" id="ARBA00023125"/>
    </source>
</evidence>
<evidence type="ECO:0000256" key="1">
    <source>
        <dbReference type="ARBA" id="ARBA00023015"/>
    </source>
</evidence>
<proteinExistence type="predicted"/>
<dbReference type="Pfam" id="PF07729">
    <property type="entry name" value="FCD"/>
    <property type="match status" value="1"/>
</dbReference>
<evidence type="ECO:0000313" key="6">
    <source>
        <dbReference type="Proteomes" id="UP000198512"/>
    </source>
</evidence>
<dbReference type="PANTHER" id="PTHR43537">
    <property type="entry name" value="TRANSCRIPTIONAL REGULATOR, GNTR FAMILY"/>
    <property type="match status" value="1"/>
</dbReference>
<feature type="domain" description="HTH gntR-type" evidence="4">
    <location>
        <begin position="15"/>
        <end position="82"/>
    </location>
</feature>
<organism evidence="5 6">
    <name type="scientific">Pseudomonas cuatrocienegasensis</name>
    <dbReference type="NCBI Taxonomy" id="543360"/>
    <lineage>
        <taxon>Bacteria</taxon>
        <taxon>Pseudomonadati</taxon>
        <taxon>Pseudomonadota</taxon>
        <taxon>Gammaproteobacteria</taxon>
        <taxon>Pseudomonadales</taxon>
        <taxon>Pseudomonadaceae</taxon>
        <taxon>Pseudomonas</taxon>
    </lineage>
</organism>
<dbReference type="Pfam" id="PF00392">
    <property type="entry name" value="GntR"/>
    <property type="match status" value="1"/>
</dbReference>
<dbReference type="GO" id="GO:0003677">
    <property type="term" value="F:DNA binding"/>
    <property type="evidence" value="ECO:0007669"/>
    <property type="project" value="UniProtKB-KW"/>
</dbReference>
<comment type="caution">
    <text evidence="5">The sequence shown here is derived from an EMBL/GenBank/DDBJ whole genome shotgun (WGS) entry which is preliminary data.</text>
</comment>
<keyword evidence="2 5" id="KW-0238">DNA-binding</keyword>
<keyword evidence="6" id="KW-1185">Reference proteome</keyword>
<evidence type="ECO:0000259" key="4">
    <source>
        <dbReference type="PROSITE" id="PS50949"/>
    </source>
</evidence>
<dbReference type="PANTHER" id="PTHR43537:SF39">
    <property type="entry name" value="HTH-TYPE TRANSCRIPTIONAL REGULATOR MCBR"/>
    <property type="match status" value="1"/>
</dbReference>
<dbReference type="Proteomes" id="UP000198512">
    <property type="component" value="Unassembled WGS sequence"/>
</dbReference>
<name>A0ABY1B4Q4_9PSED</name>
<accession>A0ABY1B4Q4</accession>
<evidence type="ECO:0000313" key="5">
    <source>
        <dbReference type="EMBL" id="SEP90920.1"/>
    </source>
</evidence>
<gene>
    <name evidence="5" type="ORF">SAMN05216600_102232</name>
</gene>
<dbReference type="InterPro" id="IPR036388">
    <property type="entry name" value="WH-like_DNA-bd_sf"/>
</dbReference>
<keyword evidence="3" id="KW-0804">Transcription</keyword>
<protein>
    <submittedName>
        <fullName evidence="5">DNA-binding transcriptional regulator, GntR family</fullName>
    </submittedName>
</protein>
<keyword evidence="1" id="KW-0805">Transcription regulation</keyword>
<reference evidence="5 6" key="1">
    <citation type="submission" date="2016-10" db="EMBL/GenBank/DDBJ databases">
        <authorList>
            <person name="Varghese N."/>
            <person name="Submissions S."/>
        </authorList>
    </citation>
    <scope>NUCLEOTIDE SEQUENCE [LARGE SCALE GENOMIC DNA]</scope>
    <source>
        <strain evidence="5 6">CIP 109853</strain>
    </source>
</reference>
<dbReference type="InterPro" id="IPR000524">
    <property type="entry name" value="Tscrpt_reg_HTH_GntR"/>
</dbReference>
<evidence type="ECO:0000256" key="3">
    <source>
        <dbReference type="ARBA" id="ARBA00023163"/>
    </source>
</evidence>
<dbReference type="EMBL" id="FOFP01000002">
    <property type="protein sequence ID" value="SEP90920.1"/>
    <property type="molecule type" value="Genomic_DNA"/>
</dbReference>
<dbReference type="SMART" id="SM00895">
    <property type="entry name" value="FCD"/>
    <property type="match status" value="1"/>
</dbReference>
<dbReference type="PROSITE" id="PS50949">
    <property type="entry name" value="HTH_GNTR"/>
    <property type="match status" value="1"/>
</dbReference>
<dbReference type="InterPro" id="IPR036390">
    <property type="entry name" value="WH_DNA-bd_sf"/>
</dbReference>